<comment type="caution">
    <text evidence="2">The sequence shown here is derived from an EMBL/GenBank/DDBJ whole genome shotgun (WGS) entry which is preliminary data.</text>
</comment>
<accession>A0AAE0KWU0</accession>
<dbReference type="Proteomes" id="UP001190700">
    <property type="component" value="Unassembled WGS sequence"/>
</dbReference>
<dbReference type="EMBL" id="LGRX02015497">
    <property type="protein sequence ID" value="KAK3263375.1"/>
    <property type="molecule type" value="Genomic_DNA"/>
</dbReference>
<sequence>MVGNAKKEEEPEVNLSREDQLSVLLMRQMEMMDMMSRRFAASEEKQEVKTTAPLITSENASKVVQAVLKSLTTVSKYTGSERNQYEAWTRFSTQLESAVSFYPELRELVNNKESISDIANLKDLADMTPQTNPFADDGGRAPSIITVTGSATTASVVLSAVLIQVTDGDAFDLVRRCELDGLKAYRKLRARVEPQLFGQLAASMNRLARLTVNSTSEPVKQLSYFGDLQSSICRYGGENLDRRTIEVVALAFAVSALPREYATVVADLGREAKPTFELLLQRCDFFYVNVLQEKNLLKDYAAPAEQVDTAAAAKSLAIDRRRQSEERKANEKKHLVCAVCTGGHSSESCWLMYPQKMEEFIKNNPAKEALCRERLAKPKKRMLASKSGKDTERAAAAVSSSPEKMTDEEIWEAERMTRFPVLVWHYRTVVVSSESTLETC</sequence>
<gene>
    <name evidence="2" type="ORF">CYMTET_27812</name>
</gene>
<reference evidence="2 3" key="1">
    <citation type="journal article" date="2015" name="Genome Biol. Evol.">
        <title>Comparative Genomics of a Bacterivorous Green Alga Reveals Evolutionary Causalities and Consequences of Phago-Mixotrophic Mode of Nutrition.</title>
        <authorList>
            <person name="Burns J.A."/>
            <person name="Paasch A."/>
            <person name="Narechania A."/>
            <person name="Kim E."/>
        </authorList>
    </citation>
    <scope>NUCLEOTIDE SEQUENCE [LARGE SCALE GENOMIC DNA]</scope>
    <source>
        <strain evidence="2 3">PLY_AMNH</strain>
    </source>
</reference>
<protein>
    <submittedName>
        <fullName evidence="2">Uncharacterized protein</fullName>
    </submittedName>
</protein>
<proteinExistence type="predicted"/>
<evidence type="ECO:0000313" key="3">
    <source>
        <dbReference type="Proteomes" id="UP001190700"/>
    </source>
</evidence>
<evidence type="ECO:0000313" key="2">
    <source>
        <dbReference type="EMBL" id="KAK3263375.1"/>
    </source>
</evidence>
<organism evidence="2 3">
    <name type="scientific">Cymbomonas tetramitiformis</name>
    <dbReference type="NCBI Taxonomy" id="36881"/>
    <lineage>
        <taxon>Eukaryota</taxon>
        <taxon>Viridiplantae</taxon>
        <taxon>Chlorophyta</taxon>
        <taxon>Pyramimonadophyceae</taxon>
        <taxon>Pyramimonadales</taxon>
        <taxon>Pyramimonadaceae</taxon>
        <taxon>Cymbomonas</taxon>
    </lineage>
</organism>
<keyword evidence="3" id="KW-1185">Reference proteome</keyword>
<evidence type="ECO:0000256" key="1">
    <source>
        <dbReference type="SAM" id="MobiDB-lite"/>
    </source>
</evidence>
<name>A0AAE0KWU0_9CHLO</name>
<feature type="region of interest" description="Disordered" evidence="1">
    <location>
        <begin position="381"/>
        <end position="401"/>
    </location>
</feature>
<dbReference type="AlphaFoldDB" id="A0AAE0KWU0"/>